<organism evidence="2 3">
    <name type="scientific">Hevea brasiliensis</name>
    <name type="common">Para rubber tree</name>
    <name type="synonym">Siphonia brasiliensis</name>
    <dbReference type="NCBI Taxonomy" id="3981"/>
    <lineage>
        <taxon>Eukaryota</taxon>
        <taxon>Viridiplantae</taxon>
        <taxon>Streptophyta</taxon>
        <taxon>Embryophyta</taxon>
        <taxon>Tracheophyta</taxon>
        <taxon>Spermatophyta</taxon>
        <taxon>Magnoliopsida</taxon>
        <taxon>eudicotyledons</taxon>
        <taxon>Gunneridae</taxon>
        <taxon>Pentapetalae</taxon>
        <taxon>rosids</taxon>
        <taxon>fabids</taxon>
        <taxon>Malpighiales</taxon>
        <taxon>Euphorbiaceae</taxon>
        <taxon>Crotonoideae</taxon>
        <taxon>Micrandreae</taxon>
        <taxon>Hevea</taxon>
    </lineage>
</organism>
<reference evidence="2 3" key="1">
    <citation type="journal article" date="2020" name="Mol. Plant">
        <title>The Chromosome-Based Rubber Tree Genome Provides New Insights into Spurge Genome Evolution and Rubber Biosynthesis.</title>
        <authorList>
            <person name="Liu J."/>
            <person name="Shi C."/>
            <person name="Shi C.C."/>
            <person name="Li W."/>
            <person name="Zhang Q.J."/>
            <person name="Zhang Y."/>
            <person name="Li K."/>
            <person name="Lu H.F."/>
            <person name="Shi C."/>
            <person name="Zhu S.T."/>
            <person name="Xiao Z.Y."/>
            <person name="Nan H."/>
            <person name="Yue Y."/>
            <person name="Zhu X.G."/>
            <person name="Wu Y."/>
            <person name="Hong X.N."/>
            <person name="Fan G.Y."/>
            <person name="Tong Y."/>
            <person name="Zhang D."/>
            <person name="Mao C.L."/>
            <person name="Liu Y.L."/>
            <person name="Hao S.J."/>
            <person name="Liu W.Q."/>
            <person name="Lv M.Q."/>
            <person name="Zhang H.B."/>
            <person name="Liu Y."/>
            <person name="Hu-Tang G.R."/>
            <person name="Wang J.P."/>
            <person name="Wang J.H."/>
            <person name="Sun Y.H."/>
            <person name="Ni S.B."/>
            <person name="Chen W.B."/>
            <person name="Zhang X.C."/>
            <person name="Jiao Y.N."/>
            <person name="Eichler E.E."/>
            <person name="Li G.H."/>
            <person name="Liu X."/>
            <person name="Gao L.Z."/>
        </authorList>
    </citation>
    <scope>NUCLEOTIDE SEQUENCE [LARGE SCALE GENOMIC DNA]</scope>
    <source>
        <strain evidence="3">cv. GT1</strain>
        <tissue evidence="2">Leaf</tissue>
    </source>
</reference>
<protein>
    <submittedName>
        <fullName evidence="2">Uncharacterized protein</fullName>
    </submittedName>
</protein>
<proteinExistence type="predicted"/>
<keyword evidence="3" id="KW-1185">Reference proteome</keyword>
<dbReference type="Proteomes" id="UP000467840">
    <property type="component" value="Chromosome 16"/>
</dbReference>
<dbReference type="AlphaFoldDB" id="A0A6A6LQ28"/>
<name>A0A6A6LQ28_HEVBR</name>
<feature type="region of interest" description="Disordered" evidence="1">
    <location>
        <begin position="47"/>
        <end position="87"/>
    </location>
</feature>
<evidence type="ECO:0000313" key="2">
    <source>
        <dbReference type="EMBL" id="KAF2303540.1"/>
    </source>
</evidence>
<feature type="compositionally biased region" description="Acidic residues" evidence="1">
    <location>
        <begin position="64"/>
        <end position="83"/>
    </location>
</feature>
<dbReference type="EMBL" id="JAAGAX010000009">
    <property type="protein sequence ID" value="KAF2303540.1"/>
    <property type="molecule type" value="Genomic_DNA"/>
</dbReference>
<evidence type="ECO:0000256" key="1">
    <source>
        <dbReference type="SAM" id="MobiDB-lite"/>
    </source>
</evidence>
<evidence type="ECO:0000313" key="3">
    <source>
        <dbReference type="Proteomes" id="UP000467840"/>
    </source>
</evidence>
<accession>A0A6A6LQ28</accession>
<gene>
    <name evidence="2" type="ORF">GH714_019052</name>
</gene>
<comment type="caution">
    <text evidence="2">The sequence shown here is derived from an EMBL/GenBank/DDBJ whole genome shotgun (WGS) entry which is preliminary data.</text>
</comment>
<sequence>MVEALAEDAEDGVPNEKPEVLADEVCVEGAAVDAVVGVELGVVFEEDGEGEDPKWNLAPVVADPNEEPEDSNEKGDEEDEEEKPDIVALSSPFSFSGILRFTVLKRGFLEGLAVERVNPIRLM</sequence>